<evidence type="ECO:0000313" key="2">
    <source>
        <dbReference type="EMBL" id="CAL5218343.1"/>
    </source>
</evidence>
<evidence type="ECO:0000313" key="3">
    <source>
        <dbReference type="Proteomes" id="UP001497392"/>
    </source>
</evidence>
<protein>
    <submittedName>
        <fullName evidence="2">G3 protein</fullName>
    </submittedName>
</protein>
<dbReference type="InterPro" id="IPR044290">
    <property type="entry name" value="RRA1/2/3"/>
</dbReference>
<reference evidence="2 3" key="1">
    <citation type="submission" date="2024-06" db="EMBL/GenBank/DDBJ databases">
        <authorList>
            <person name="Kraege A."/>
            <person name="Thomma B."/>
        </authorList>
    </citation>
    <scope>NUCLEOTIDE SEQUENCE [LARGE SCALE GENOMIC DNA]</scope>
</reference>
<accession>A0ABP1FEM7</accession>
<dbReference type="Pfam" id="PF03407">
    <property type="entry name" value="Nucleotid_trans"/>
    <property type="match status" value="1"/>
</dbReference>
<comment type="caution">
    <text evidence="2">The sequence shown here is derived from an EMBL/GenBank/DDBJ whole genome shotgun (WGS) entry which is preliminary data.</text>
</comment>
<dbReference type="PANTHER" id="PTHR46581:SF3">
    <property type="entry name" value="ARABINOSYLTRANSFERASE RRA3"/>
    <property type="match status" value="1"/>
</dbReference>
<dbReference type="EMBL" id="CAXHTA020000001">
    <property type="protein sequence ID" value="CAL5218343.1"/>
    <property type="molecule type" value="Genomic_DNA"/>
</dbReference>
<dbReference type="InterPro" id="IPR005069">
    <property type="entry name" value="Nucl-diP-sugar_transferase"/>
</dbReference>
<organism evidence="2 3">
    <name type="scientific">Coccomyxa viridis</name>
    <dbReference type="NCBI Taxonomy" id="1274662"/>
    <lineage>
        <taxon>Eukaryota</taxon>
        <taxon>Viridiplantae</taxon>
        <taxon>Chlorophyta</taxon>
        <taxon>core chlorophytes</taxon>
        <taxon>Trebouxiophyceae</taxon>
        <taxon>Trebouxiophyceae incertae sedis</taxon>
        <taxon>Coccomyxaceae</taxon>
        <taxon>Coccomyxa</taxon>
    </lineage>
</organism>
<gene>
    <name evidence="2" type="primary">g3</name>
    <name evidence="2" type="ORF">VP750_LOCUS2</name>
</gene>
<feature type="domain" description="Nucleotide-diphospho-sugar transferase" evidence="1">
    <location>
        <begin position="199"/>
        <end position="416"/>
    </location>
</feature>
<sequence>MTRRAEQQGPPLREVLSLQSPSAMQTLSRQASMADDVERLQEGESHLRLEIAHLTQQLAASRDGNNCNHEVLMQAEEAATLAKASATTLQQDLATAKSQRDAAWKELDYLQNQADGKQMDGRLPFVTQYEVLPKPEREGDRHATWRPSSHRDLANPELAAILRKVAIDNEVMVAISNSNYAMPGGMLDTWMEGVKRANVTNAMVIALDRETKDHAESMGVPAHLMILQVSEAQKGVGSNHAVSGLKFRILRPILDMGFAVLLSDVDIVTLQNPFQHLHRDCDVEGMSDGWDNATAYGYNDVKEDASMGWARYAHSMRVFVINSGLFYIRPTLASIDLMDRIIHRLDTENGWDQAIFNEVIFFPSRPGYFDPAVTRRIMDYTLFMNSKVLFKQVRHNAQWVGHRPVTVHVNYHPDKHPRMLAIVNYYVNGKQDALQPFPDGSE</sequence>
<proteinExistence type="predicted"/>
<evidence type="ECO:0000259" key="1">
    <source>
        <dbReference type="Pfam" id="PF03407"/>
    </source>
</evidence>
<keyword evidence="3" id="KW-1185">Reference proteome</keyword>
<dbReference type="Proteomes" id="UP001497392">
    <property type="component" value="Unassembled WGS sequence"/>
</dbReference>
<dbReference type="PANTHER" id="PTHR46581">
    <property type="entry name" value="ARABINOSYLTRANSFERASE RRA3"/>
    <property type="match status" value="1"/>
</dbReference>
<name>A0ABP1FEM7_9CHLO</name>